<dbReference type="PANTHER" id="PTHR31423:SF3">
    <property type="entry name" value="PROLYL-TRNA SYNTHETASE ASSOCIATED DOMAIN-CONTAINING PROTEIN 1-RELATED"/>
    <property type="match status" value="1"/>
</dbReference>
<comment type="caution">
    <text evidence="3">The sequence shown here is derived from an EMBL/GenBank/DDBJ whole genome shotgun (WGS) entry which is preliminary data.</text>
</comment>
<evidence type="ECO:0000259" key="2">
    <source>
        <dbReference type="Pfam" id="PF04073"/>
    </source>
</evidence>
<dbReference type="InterPro" id="IPR007214">
    <property type="entry name" value="YbaK/aa-tRNA-synth-assoc-dom"/>
</dbReference>
<organism evidence="3 4">
    <name type="scientific">Oribacterium parvum</name>
    <dbReference type="NCBI Taxonomy" id="1501329"/>
    <lineage>
        <taxon>Bacteria</taxon>
        <taxon>Bacillati</taxon>
        <taxon>Bacillota</taxon>
        <taxon>Clostridia</taxon>
        <taxon>Lachnospirales</taxon>
        <taxon>Lachnospiraceae</taxon>
        <taxon>Oribacterium</taxon>
    </lineage>
</organism>
<evidence type="ECO:0000256" key="1">
    <source>
        <dbReference type="ARBA" id="ARBA00010201"/>
    </source>
</evidence>
<dbReference type="Proteomes" id="UP000709351">
    <property type="component" value="Unassembled WGS sequence"/>
</dbReference>
<reference evidence="3" key="1">
    <citation type="submission" date="2020-04" db="EMBL/GenBank/DDBJ databases">
        <title>Deep metagenomics examines the oral microbiome during advanced dental caries in children, revealing novel taxa and co-occurrences with host molecules.</title>
        <authorList>
            <person name="Baker J.L."/>
            <person name="Morton J.T."/>
            <person name="Dinis M."/>
            <person name="Alvarez R."/>
            <person name="Tran N.C."/>
            <person name="Knight R."/>
            <person name="Edlund A."/>
        </authorList>
    </citation>
    <scope>NUCLEOTIDE SEQUENCE</scope>
    <source>
        <strain evidence="3">JCVI_24_bin.2</strain>
    </source>
</reference>
<proteinExistence type="inferred from homology"/>
<name>A0A930GXF0_9FIRM</name>
<evidence type="ECO:0000313" key="3">
    <source>
        <dbReference type="EMBL" id="MBF1283591.1"/>
    </source>
</evidence>
<dbReference type="InterPro" id="IPR040285">
    <property type="entry name" value="ProX/PRXD1"/>
</dbReference>
<accession>A0A930GXF0</accession>
<dbReference type="CDD" id="cd04335">
    <property type="entry name" value="PrdX_deacylase"/>
    <property type="match status" value="1"/>
</dbReference>
<dbReference type="EMBL" id="JABZRD010000176">
    <property type="protein sequence ID" value="MBF1283591.1"/>
    <property type="molecule type" value="Genomic_DNA"/>
</dbReference>
<gene>
    <name evidence="3" type="ORF">HXM93_03540</name>
</gene>
<comment type="similarity">
    <text evidence="1">Belongs to the PRORSD1 family.</text>
</comment>
<feature type="domain" description="YbaK/aminoacyl-tRNA synthetase-associated" evidence="2">
    <location>
        <begin position="23"/>
        <end position="146"/>
    </location>
</feature>
<dbReference type="SUPFAM" id="SSF55826">
    <property type="entry name" value="YbaK/ProRS associated domain"/>
    <property type="match status" value="1"/>
</dbReference>
<dbReference type="PANTHER" id="PTHR31423">
    <property type="entry name" value="YBAK DOMAIN-CONTAINING PROTEIN"/>
    <property type="match status" value="1"/>
</dbReference>
<dbReference type="FunFam" id="3.90.960.10:FF:000005">
    <property type="entry name" value="Putative prolyl-tRNA synthetase"/>
    <property type="match status" value="1"/>
</dbReference>
<dbReference type="Pfam" id="PF04073">
    <property type="entry name" value="tRNA_edit"/>
    <property type="match status" value="1"/>
</dbReference>
<dbReference type="GO" id="GO:0002161">
    <property type="term" value="F:aminoacyl-tRNA deacylase activity"/>
    <property type="evidence" value="ECO:0007669"/>
    <property type="project" value="InterPro"/>
</dbReference>
<evidence type="ECO:0000313" key="4">
    <source>
        <dbReference type="Proteomes" id="UP000709351"/>
    </source>
</evidence>
<sequence length="162" mass="18628">MNGFKEVMEKLAEQNIEVQLVEHEAAFTMEDADRAIEGIPGVRTKTLFLMNKKKTKFYLLIMDEDKRLDMTAFKELVDDRQLKMASEEMLYEKLGLQPGGVSPFGLLNDKDGDVEVYIDKDIADEERMSFHPNTNEKTVFIKTVDLYPFLEHIGHPAKTVLL</sequence>
<dbReference type="AlphaFoldDB" id="A0A930GXF0"/>
<dbReference type="InterPro" id="IPR036754">
    <property type="entry name" value="YbaK/aa-tRNA-synt-asso_dom_sf"/>
</dbReference>
<protein>
    <submittedName>
        <fullName evidence="3">Prolyl-tRNA synthetase associated domain-containing protein</fullName>
    </submittedName>
</protein>
<dbReference type="Gene3D" id="3.90.960.10">
    <property type="entry name" value="YbaK/aminoacyl-tRNA synthetase-associated domain"/>
    <property type="match status" value="1"/>
</dbReference>